<sequence>MSATRYTYLGPEGTFTEAALRTLPEAATRELVPMVSVPAALDAVRNGEAAAALVPIENSVEGGVTATLDELASGEPLMIYREVLLPIAFALLVRPGTSLSEIKTVTGHPVAQPQVRNWLRAHLPEAVWESAASNADGARLVREGRFDAAFAGEFAAATYGLEALVTEIHDAENAETRFVLVGRPARPAAPTGADKTSVVLWLGDDHPGALLELLQEFAVRGVNLMLIQSRPTGAGIGNYCFAVDAEGHISDRRVGEALMGLKRICPKVRFLGSYPRAGVSAEDVSALRRGTSDVEFMEASDWLTRAQDGRA</sequence>
<dbReference type="CDD" id="cd13632">
    <property type="entry name" value="PBP2_Aa-PDT_like"/>
    <property type="match status" value="1"/>
</dbReference>
<evidence type="ECO:0000256" key="8">
    <source>
        <dbReference type="ARBA" id="ARBA00047848"/>
    </source>
</evidence>
<accession>A0ABW7U5M5</accession>
<dbReference type="PANTHER" id="PTHR21022:SF19">
    <property type="entry name" value="PREPHENATE DEHYDRATASE-RELATED"/>
    <property type="match status" value="1"/>
</dbReference>
<dbReference type="Pfam" id="PF01842">
    <property type="entry name" value="ACT"/>
    <property type="match status" value="1"/>
</dbReference>
<dbReference type="PROSITE" id="PS51171">
    <property type="entry name" value="PREPHENATE_DEHYDR_3"/>
    <property type="match status" value="1"/>
</dbReference>
<keyword evidence="4" id="KW-0028">Amino-acid biosynthesis</keyword>
<dbReference type="PANTHER" id="PTHR21022">
    <property type="entry name" value="PREPHENATE DEHYDRATASE P PROTEIN"/>
    <property type="match status" value="1"/>
</dbReference>
<dbReference type="SUPFAM" id="SSF53850">
    <property type="entry name" value="Periplasmic binding protein-like II"/>
    <property type="match status" value="1"/>
</dbReference>
<dbReference type="Pfam" id="PF00800">
    <property type="entry name" value="PDT"/>
    <property type="match status" value="1"/>
</dbReference>
<evidence type="ECO:0000256" key="6">
    <source>
        <dbReference type="ARBA" id="ARBA00023222"/>
    </source>
</evidence>
<feature type="domain" description="Prephenate dehydratase" evidence="9">
    <location>
        <begin position="5"/>
        <end position="183"/>
    </location>
</feature>
<dbReference type="InterPro" id="IPR045865">
    <property type="entry name" value="ACT-like_dom_sf"/>
</dbReference>
<evidence type="ECO:0000256" key="1">
    <source>
        <dbReference type="ARBA" id="ARBA00004741"/>
    </source>
</evidence>
<protein>
    <recommendedName>
        <fullName evidence="3">Prephenate dehydratase</fullName>
        <ecNumber evidence="2">4.2.1.51</ecNumber>
    </recommendedName>
</protein>
<dbReference type="EMBL" id="JBIRUI010000003">
    <property type="protein sequence ID" value="MFI1713530.1"/>
    <property type="molecule type" value="Genomic_DNA"/>
</dbReference>
<dbReference type="InterPro" id="IPR002912">
    <property type="entry name" value="ACT_dom"/>
</dbReference>
<evidence type="ECO:0000259" key="10">
    <source>
        <dbReference type="PROSITE" id="PS51671"/>
    </source>
</evidence>
<evidence type="ECO:0000313" key="11">
    <source>
        <dbReference type="EMBL" id="MFI1713530.1"/>
    </source>
</evidence>
<comment type="pathway">
    <text evidence="1">Amino-acid biosynthesis; L-phenylalanine biosynthesis; phenylpyruvate from prephenate: step 1/1.</text>
</comment>
<dbReference type="RefSeq" id="WP_398707936.1">
    <property type="nucleotide sequence ID" value="NZ_JBIRUI010000003.1"/>
</dbReference>
<evidence type="ECO:0000256" key="4">
    <source>
        <dbReference type="ARBA" id="ARBA00022605"/>
    </source>
</evidence>
<dbReference type="GO" id="GO:0004664">
    <property type="term" value="F:prephenate dehydratase activity"/>
    <property type="evidence" value="ECO:0007669"/>
    <property type="project" value="UniProtKB-EC"/>
</dbReference>
<name>A0ABW7U5M5_9ACTN</name>
<dbReference type="EC" id="4.2.1.51" evidence="2"/>
<dbReference type="Gene3D" id="3.40.190.10">
    <property type="entry name" value="Periplasmic binding protein-like II"/>
    <property type="match status" value="2"/>
</dbReference>
<evidence type="ECO:0000256" key="7">
    <source>
        <dbReference type="ARBA" id="ARBA00023239"/>
    </source>
</evidence>
<gene>
    <name evidence="11" type="primary">pheA</name>
    <name evidence="11" type="ORF">ACH407_08145</name>
</gene>
<dbReference type="InterPro" id="IPR001086">
    <property type="entry name" value="Preph_deHydtase"/>
</dbReference>
<evidence type="ECO:0000259" key="9">
    <source>
        <dbReference type="PROSITE" id="PS51171"/>
    </source>
</evidence>
<evidence type="ECO:0000256" key="3">
    <source>
        <dbReference type="ARBA" id="ARBA00021872"/>
    </source>
</evidence>
<dbReference type="CDD" id="cd04905">
    <property type="entry name" value="ACT_CM-PDT"/>
    <property type="match status" value="1"/>
</dbReference>
<dbReference type="InterPro" id="IPR018528">
    <property type="entry name" value="Preph_deHydtase_CS"/>
</dbReference>
<dbReference type="PIRSF" id="PIRSF001500">
    <property type="entry name" value="Chor_mut_pdt_Ppr"/>
    <property type="match status" value="1"/>
</dbReference>
<dbReference type="Proteomes" id="UP001611339">
    <property type="component" value="Unassembled WGS sequence"/>
</dbReference>
<comment type="caution">
    <text evidence="11">The sequence shown here is derived from an EMBL/GenBank/DDBJ whole genome shotgun (WGS) entry which is preliminary data.</text>
</comment>
<evidence type="ECO:0000256" key="2">
    <source>
        <dbReference type="ARBA" id="ARBA00013147"/>
    </source>
</evidence>
<keyword evidence="5" id="KW-0057">Aromatic amino acid biosynthesis</keyword>
<keyword evidence="6" id="KW-0584">Phenylalanine biosynthesis</keyword>
<proteinExistence type="predicted"/>
<keyword evidence="7 11" id="KW-0456">Lyase</keyword>
<keyword evidence="12" id="KW-1185">Reference proteome</keyword>
<dbReference type="Gene3D" id="3.30.70.260">
    <property type="match status" value="1"/>
</dbReference>
<dbReference type="SUPFAM" id="SSF55021">
    <property type="entry name" value="ACT-like"/>
    <property type="match status" value="1"/>
</dbReference>
<evidence type="ECO:0000313" key="12">
    <source>
        <dbReference type="Proteomes" id="UP001611339"/>
    </source>
</evidence>
<evidence type="ECO:0000256" key="5">
    <source>
        <dbReference type="ARBA" id="ARBA00023141"/>
    </source>
</evidence>
<dbReference type="PROSITE" id="PS00857">
    <property type="entry name" value="PREPHENATE_DEHYDR_1"/>
    <property type="match status" value="1"/>
</dbReference>
<dbReference type="InterPro" id="IPR008242">
    <property type="entry name" value="Chor_mutase/pphenate_deHydtase"/>
</dbReference>
<organism evidence="11 12">
    <name type="scientific">Streptomyces litmocidini</name>
    <dbReference type="NCBI Taxonomy" id="67318"/>
    <lineage>
        <taxon>Bacteria</taxon>
        <taxon>Bacillati</taxon>
        <taxon>Actinomycetota</taxon>
        <taxon>Actinomycetes</taxon>
        <taxon>Kitasatosporales</taxon>
        <taxon>Streptomycetaceae</taxon>
        <taxon>Streptomyces</taxon>
    </lineage>
</organism>
<reference evidence="11 12" key="1">
    <citation type="submission" date="2024-10" db="EMBL/GenBank/DDBJ databases">
        <title>The Natural Products Discovery Center: Release of the First 8490 Sequenced Strains for Exploring Actinobacteria Biosynthetic Diversity.</title>
        <authorList>
            <person name="Kalkreuter E."/>
            <person name="Kautsar S.A."/>
            <person name="Yang D."/>
            <person name="Bader C.D."/>
            <person name="Teijaro C.N."/>
            <person name="Fluegel L."/>
            <person name="Davis C.M."/>
            <person name="Simpson J.R."/>
            <person name="Lauterbach L."/>
            <person name="Steele A.D."/>
            <person name="Gui C."/>
            <person name="Meng S."/>
            <person name="Li G."/>
            <person name="Viehrig K."/>
            <person name="Ye F."/>
            <person name="Su P."/>
            <person name="Kiefer A.F."/>
            <person name="Nichols A."/>
            <person name="Cepeda A.J."/>
            <person name="Yan W."/>
            <person name="Fan B."/>
            <person name="Jiang Y."/>
            <person name="Adhikari A."/>
            <person name="Zheng C.-J."/>
            <person name="Schuster L."/>
            <person name="Cowan T.M."/>
            <person name="Smanski M.J."/>
            <person name="Chevrette M.G."/>
            <person name="De Carvalho L.P.S."/>
            <person name="Shen B."/>
        </authorList>
    </citation>
    <scope>NUCLEOTIDE SEQUENCE [LARGE SCALE GENOMIC DNA]</scope>
    <source>
        <strain evidence="11 12">NPDC020602</strain>
    </source>
</reference>
<comment type="catalytic activity">
    <reaction evidence="8">
        <text>prephenate + H(+) = 3-phenylpyruvate + CO2 + H2O</text>
        <dbReference type="Rhea" id="RHEA:21648"/>
        <dbReference type="ChEBI" id="CHEBI:15377"/>
        <dbReference type="ChEBI" id="CHEBI:15378"/>
        <dbReference type="ChEBI" id="CHEBI:16526"/>
        <dbReference type="ChEBI" id="CHEBI:18005"/>
        <dbReference type="ChEBI" id="CHEBI:29934"/>
        <dbReference type="EC" id="4.2.1.51"/>
    </reaction>
</comment>
<feature type="domain" description="ACT" evidence="10">
    <location>
        <begin position="198"/>
        <end position="273"/>
    </location>
</feature>
<dbReference type="PROSITE" id="PS51671">
    <property type="entry name" value="ACT"/>
    <property type="match status" value="1"/>
</dbReference>
<dbReference type="NCBIfam" id="NF008865">
    <property type="entry name" value="PRK11898.1"/>
    <property type="match status" value="1"/>
</dbReference>